<evidence type="ECO:0000313" key="7">
    <source>
        <dbReference type="EMBL" id="GGT66768.1"/>
    </source>
</evidence>
<proteinExistence type="predicted"/>
<reference evidence="7" key="2">
    <citation type="submission" date="2020-09" db="EMBL/GenBank/DDBJ databases">
        <authorList>
            <person name="Sun Q."/>
            <person name="Ohkuma M."/>
        </authorList>
    </citation>
    <scope>NUCLEOTIDE SEQUENCE</scope>
    <source>
        <strain evidence="7">JCM 3172</strain>
    </source>
</reference>
<dbReference type="CDD" id="cd01189">
    <property type="entry name" value="INT_ICEBs1_C_like"/>
    <property type="match status" value="1"/>
</dbReference>
<dbReference type="InterPro" id="IPR004107">
    <property type="entry name" value="Integrase_SAM-like_N"/>
</dbReference>
<feature type="domain" description="Core-binding (CB)" evidence="6">
    <location>
        <begin position="73"/>
        <end position="186"/>
    </location>
</feature>
<keyword evidence="1" id="KW-0229">DNA integration</keyword>
<dbReference type="PANTHER" id="PTHR30349">
    <property type="entry name" value="PHAGE INTEGRASE-RELATED"/>
    <property type="match status" value="1"/>
</dbReference>
<dbReference type="PROSITE" id="PS51900">
    <property type="entry name" value="CB"/>
    <property type="match status" value="1"/>
</dbReference>
<evidence type="ECO:0000256" key="3">
    <source>
        <dbReference type="ARBA" id="ARBA00023172"/>
    </source>
</evidence>
<dbReference type="GO" id="GO:0003677">
    <property type="term" value="F:DNA binding"/>
    <property type="evidence" value="ECO:0007669"/>
    <property type="project" value="UniProtKB-UniRule"/>
</dbReference>
<dbReference type="InterPro" id="IPR002104">
    <property type="entry name" value="Integrase_catalytic"/>
</dbReference>
<sequence length="435" mass="48746">MTAPRDTPASRRVRANGDGTVYQRKDSRWEAAGYVLAPGNTRRRVRVYGTTRKEALAKLTEKIANSNRGLPVPSAQGSLAAYLTYWLQNVAVHHLRENTHTRYTTCVNRYLIPGLGKKKLTKLTAKDIRTWLNQLRTTCQCCTRRIDARRDQPRCCAAGQCCHKLLSPLTLTYIHSVLKSGLEHAVREEQIPRNVARNVRTGAPRPRRFEPLTTDEARQFLAAAEGHRLHALFELALHTGLRKGELLDLRWEDLDLDAGTAAIRRTLQRTSAGGLTTLPTKTRASERRIALPTHSAQSLKLHHERQQREREAAGTTWQQTGHVFTTPQGRTVDPTNLTRAFKTLLRKACLRRIRFHDLRHSTATLLLEQGIELVVIKELLGHAHIGVTAAVYAHVRLRLQRDAIDTLGTVLNGPTITETANGNGDEPPPCAALVR</sequence>
<evidence type="ECO:0000313" key="8">
    <source>
        <dbReference type="Proteomes" id="UP000619486"/>
    </source>
</evidence>
<dbReference type="PANTHER" id="PTHR30349:SF91">
    <property type="entry name" value="INTA PROTEIN"/>
    <property type="match status" value="1"/>
</dbReference>
<evidence type="ECO:0000256" key="4">
    <source>
        <dbReference type="PROSITE-ProRule" id="PRU01248"/>
    </source>
</evidence>
<keyword evidence="2 4" id="KW-0238">DNA-binding</keyword>
<accession>A0A918HIQ8</accession>
<dbReference type="EMBL" id="BMQQ01000061">
    <property type="protein sequence ID" value="GGT66768.1"/>
    <property type="molecule type" value="Genomic_DNA"/>
</dbReference>
<name>A0A918HIQ8_9ACTN</name>
<dbReference type="Gene3D" id="1.10.443.10">
    <property type="entry name" value="Intergrase catalytic core"/>
    <property type="match status" value="1"/>
</dbReference>
<evidence type="ECO:0000259" key="5">
    <source>
        <dbReference type="PROSITE" id="PS51898"/>
    </source>
</evidence>
<dbReference type="InterPro" id="IPR013762">
    <property type="entry name" value="Integrase-like_cat_sf"/>
</dbReference>
<dbReference type="Proteomes" id="UP000619486">
    <property type="component" value="Unassembled WGS sequence"/>
</dbReference>
<keyword evidence="8" id="KW-1185">Reference proteome</keyword>
<dbReference type="Gene3D" id="1.10.150.130">
    <property type="match status" value="1"/>
</dbReference>
<keyword evidence="3" id="KW-0233">DNA recombination</keyword>
<dbReference type="RefSeq" id="WP_189205669.1">
    <property type="nucleotide sequence ID" value="NZ_BMQQ01000061.1"/>
</dbReference>
<dbReference type="Pfam" id="PF00589">
    <property type="entry name" value="Phage_integrase"/>
    <property type="match status" value="1"/>
</dbReference>
<dbReference type="InterPro" id="IPR044068">
    <property type="entry name" value="CB"/>
</dbReference>
<dbReference type="GO" id="GO:0006310">
    <property type="term" value="P:DNA recombination"/>
    <property type="evidence" value="ECO:0007669"/>
    <property type="project" value="UniProtKB-KW"/>
</dbReference>
<feature type="domain" description="Tyr recombinase" evidence="5">
    <location>
        <begin position="207"/>
        <end position="405"/>
    </location>
</feature>
<evidence type="ECO:0000259" key="6">
    <source>
        <dbReference type="PROSITE" id="PS51900"/>
    </source>
</evidence>
<dbReference type="AlphaFoldDB" id="A0A918HIQ8"/>
<dbReference type="SUPFAM" id="SSF56349">
    <property type="entry name" value="DNA breaking-rejoining enzymes"/>
    <property type="match status" value="1"/>
</dbReference>
<dbReference type="GO" id="GO:0015074">
    <property type="term" value="P:DNA integration"/>
    <property type="evidence" value="ECO:0007669"/>
    <property type="project" value="UniProtKB-KW"/>
</dbReference>
<dbReference type="InterPro" id="IPR010998">
    <property type="entry name" value="Integrase_recombinase_N"/>
</dbReference>
<gene>
    <name evidence="7" type="ORF">GCM10014713_69250</name>
</gene>
<comment type="caution">
    <text evidence="7">The sequence shown here is derived from an EMBL/GenBank/DDBJ whole genome shotgun (WGS) entry which is preliminary data.</text>
</comment>
<evidence type="ECO:0000256" key="1">
    <source>
        <dbReference type="ARBA" id="ARBA00022908"/>
    </source>
</evidence>
<reference evidence="7" key="1">
    <citation type="journal article" date="2014" name="Int. J. Syst. Evol. Microbiol.">
        <title>Complete genome sequence of Corynebacterium casei LMG S-19264T (=DSM 44701T), isolated from a smear-ripened cheese.</title>
        <authorList>
            <consortium name="US DOE Joint Genome Institute (JGI-PGF)"/>
            <person name="Walter F."/>
            <person name="Albersmeier A."/>
            <person name="Kalinowski J."/>
            <person name="Ruckert C."/>
        </authorList>
    </citation>
    <scope>NUCLEOTIDE SEQUENCE</scope>
    <source>
        <strain evidence="7">JCM 3172</strain>
    </source>
</reference>
<protein>
    <submittedName>
        <fullName evidence="7">Site-specific integrase</fullName>
    </submittedName>
</protein>
<dbReference type="InterPro" id="IPR011010">
    <property type="entry name" value="DNA_brk_join_enz"/>
</dbReference>
<dbReference type="PROSITE" id="PS51898">
    <property type="entry name" value="TYR_RECOMBINASE"/>
    <property type="match status" value="1"/>
</dbReference>
<evidence type="ECO:0000256" key="2">
    <source>
        <dbReference type="ARBA" id="ARBA00023125"/>
    </source>
</evidence>
<dbReference type="Pfam" id="PF14659">
    <property type="entry name" value="Phage_int_SAM_3"/>
    <property type="match status" value="1"/>
</dbReference>
<organism evidence="7 8">
    <name type="scientific">Streptomyces purpureus</name>
    <dbReference type="NCBI Taxonomy" id="1951"/>
    <lineage>
        <taxon>Bacteria</taxon>
        <taxon>Bacillati</taxon>
        <taxon>Actinomycetota</taxon>
        <taxon>Actinomycetes</taxon>
        <taxon>Kitasatosporales</taxon>
        <taxon>Streptomycetaceae</taxon>
        <taxon>Streptomyces</taxon>
    </lineage>
</organism>
<dbReference type="InterPro" id="IPR050090">
    <property type="entry name" value="Tyrosine_recombinase_XerCD"/>
</dbReference>